<dbReference type="InterPro" id="IPR035919">
    <property type="entry name" value="EAL_sf"/>
</dbReference>
<evidence type="ECO:0000313" key="6">
    <source>
        <dbReference type="EMBL" id="EIC23554.1"/>
    </source>
</evidence>
<dbReference type="SUPFAM" id="SSF55785">
    <property type="entry name" value="PYP-like sensor domain (PAS domain)"/>
    <property type="match status" value="1"/>
</dbReference>
<dbReference type="InterPro" id="IPR011006">
    <property type="entry name" value="CheY-like_superfamily"/>
</dbReference>
<dbReference type="InterPro" id="IPR035965">
    <property type="entry name" value="PAS-like_dom_sf"/>
</dbReference>
<dbReference type="PANTHER" id="PTHR44757:SF2">
    <property type="entry name" value="BIOFILM ARCHITECTURE MAINTENANCE PROTEIN MBAA"/>
    <property type="match status" value="1"/>
</dbReference>
<reference evidence="6 7" key="2">
    <citation type="submission" date="2011-11" db="EMBL/GenBank/DDBJ databases">
        <authorList>
            <consortium name="US DOE Joint Genome Institute"/>
            <person name="Lucas S."/>
            <person name="Han J."/>
            <person name="Lapidus A."/>
            <person name="Cheng J.-F."/>
            <person name="Goodwin L."/>
            <person name="Pitluck S."/>
            <person name="Peters L."/>
            <person name="Ovchinnikova G."/>
            <person name="Zhang X."/>
            <person name="Detter J.C."/>
            <person name="Han C."/>
            <person name="Tapia R."/>
            <person name="Land M."/>
            <person name="Hauser L."/>
            <person name="Kyrpides N."/>
            <person name="Ivanova N."/>
            <person name="Pagani I."/>
            <person name="Vogl K."/>
            <person name="Liu Z."/>
            <person name="Overmann J."/>
            <person name="Frigaard N.-U."/>
            <person name="Bryant D."/>
            <person name="Woyke T."/>
        </authorList>
    </citation>
    <scope>NUCLEOTIDE SEQUENCE [LARGE SCALE GENOMIC DNA]</scope>
    <source>
        <strain evidence="6 7">970</strain>
    </source>
</reference>
<feature type="domain" description="EAL" evidence="4">
    <location>
        <begin position="438"/>
        <end position="691"/>
    </location>
</feature>
<accession>H8YYM8</accession>
<dbReference type="PROSITE" id="PS50110">
    <property type="entry name" value="RESPONSE_REGULATORY"/>
    <property type="match status" value="1"/>
</dbReference>
<dbReference type="RefSeq" id="WP_009147637.1">
    <property type="nucleotide sequence ID" value="NZ_CP121471.1"/>
</dbReference>
<dbReference type="SUPFAM" id="SSF52172">
    <property type="entry name" value="CheY-like"/>
    <property type="match status" value="1"/>
</dbReference>
<dbReference type="InterPro" id="IPR000160">
    <property type="entry name" value="GGDEF_dom"/>
</dbReference>
<dbReference type="NCBIfam" id="TIGR00254">
    <property type="entry name" value="GGDEF"/>
    <property type="match status" value="1"/>
</dbReference>
<dbReference type="CDD" id="cd00130">
    <property type="entry name" value="PAS"/>
    <property type="match status" value="1"/>
</dbReference>
<evidence type="ECO:0000259" key="3">
    <source>
        <dbReference type="PROSITE" id="PS50112"/>
    </source>
</evidence>
<dbReference type="AlphaFoldDB" id="H8YYM8"/>
<dbReference type="Gene3D" id="3.40.50.2300">
    <property type="match status" value="1"/>
</dbReference>
<keyword evidence="1" id="KW-0597">Phosphoprotein</keyword>
<dbReference type="GO" id="GO:0000160">
    <property type="term" value="P:phosphorelay signal transduction system"/>
    <property type="evidence" value="ECO:0007669"/>
    <property type="project" value="InterPro"/>
</dbReference>
<feature type="domain" description="GGDEF" evidence="5">
    <location>
        <begin position="296"/>
        <end position="429"/>
    </location>
</feature>
<dbReference type="InterPro" id="IPR001633">
    <property type="entry name" value="EAL_dom"/>
</dbReference>
<dbReference type="InterPro" id="IPR052155">
    <property type="entry name" value="Biofilm_reg_signaling"/>
</dbReference>
<dbReference type="InterPro" id="IPR029787">
    <property type="entry name" value="Nucleotide_cyclase"/>
</dbReference>
<dbReference type="SMART" id="SM00052">
    <property type="entry name" value="EAL"/>
    <property type="match status" value="1"/>
</dbReference>
<dbReference type="Pfam" id="PF00563">
    <property type="entry name" value="EAL"/>
    <property type="match status" value="1"/>
</dbReference>
<evidence type="ECO:0000259" key="2">
    <source>
        <dbReference type="PROSITE" id="PS50110"/>
    </source>
</evidence>
<dbReference type="EMBL" id="JH603168">
    <property type="protein sequence ID" value="EIC23554.1"/>
    <property type="molecule type" value="Genomic_DNA"/>
</dbReference>
<dbReference type="NCBIfam" id="TIGR00229">
    <property type="entry name" value="sensory_box"/>
    <property type="match status" value="1"/>
</dbReference>
<evidence type="ECO:0000313" key="7">
    <source>
        <dbReference type="Proteomes" id="UP000002964"/>
    </source>
</evidence>
<dbReference type="CDD" id="cd19920">
    <property type="entry name" value="REC_PA4781-like"/>
    <property type="match status" value="1"/>
</dbReference>
<feature type="modified residue" description="4-aspartylphosphate" evidence="1">
    <location>
        <position position="57"/>
    </location>
</feature>
<dbReference type="SMART" id="SM00091">
    <property type="entry name" value="PAS"/>
    <property type="match status" value="2"/>
</dbReference>
<dbReference type="InterPro" id="IPR043128">
    <property type="entry name" value="Rev_trsase/Diguanyl_cyclase"/>
</dbReference>
<dbReference type="InterPro" id="IPR001789">
    <property type="entry name" value="Sig_transdc_resp-reg_receiver"/>
</dbReference>
<dbReference type="HOGENOM" id="CLU_000445_70_50_6"/>
<reference evidence="7" key="1">
    <citation type="submission" date="2011-06" db="EMBL/GenBank/DDBJ databases">
        <authorList>
            <consortium name="US DOE Joint Genome Institute (JGI-PGF)"/>
            <person name="Lucas S."/>
            <person name="Han J."/>
            <person name="Lapidus A."/>
            <person name="Cheng J.-F."/>
            <person name="Goodwin L."/>
            <person name="Pitluck S."/>
            <person name="Peters L."/>
            <person name="Land M.L."/>
            <person name="Hauser L."/>
            <person name="Vogl K."/>
            <person name="Liu Z."/>
            <person name="Overmann J."/>
            <person name="Frigaard N.-U."/>
            <person name="Bryant D.A."/>
            <person name="Woyke T.J."/>
        </authorList>
    </citation>
    <scope>NUCLEOTIDE SEQUENCE [LARGE SCALE GENOMIC DNA]</scope>
    <source>
        <strain evidence="7">970</strain>
    </source>
</reference>
<evidence type="ECO:0000259" key="4">
    <source>
        <dbReference type="PROSITE" id="PS50883"/>
    </source>
</evidence>
<dbReference type="InterPro" id="IPR000014">
    <property type="entry name" value="PAS"/>
</dbReference>
<dbReference type="Pfam" id="PF00072">
    <property type="entry name" value="Response_reg"/>
    <property type="match status" value="1"/>
</dbReference>
<feature type="domain" description="Response regulatory" evidence="2">
    <location>
        <begin position="8"/>
        <end position="124"/>
    </location>
</feature>
<gene>
    <name evidence="6" type="ORF">Thi970DRAFT_01226</name>
</gene>
<dbReference type="Gene3D" id="3.30.450.20">
    <property type="entry name" value="PAS domain"/>
    <property type="match status" value="1"/>
</dbReference>
<dbReference type="CDD" id="cd01949">
    <property type="entry name" value="GGDEF"/>
    <property type="match status" value="1"/>
</dbReference>
<dbReference type="PROSITE" id="PS50112">
    <property type="entry name" value="PAS"/>
    <property type="match status" value="1"/>
</dbReference>
<dbReference type="SMART" id="SM00448">
    <property type="entry name" value="REC"/>
    <property type="match status" value="1"/>
</dbReference>
<dbReference type="SUPFAM" id="SSF55073">
    <property type="entry name" value="Nucleotide cyclase"/>
    <property type="match status" value="1"/>
</dbReference>
<evidence type="ECO:0000256" key="1">
    <source>
        <dbReference type="PROSITE-ProRule" id="PRU00169"/>
    </source>
</evidence>
<protein>
    <submittedName>
        <fullName evidence="6">PAS domain S-box/diguanylate cyclase (GGDEF) domain-containing protein</fullName>
    </submittedName>
</protein>
<dbReference type="PROSITE" id="PS50887">
    <property type="entry name" value="GGDEF"/>
    <property type="match status" value="1"/>
</dbReference>
<dbReference type="Pfam" id="PF00990">
    <property type="entry name" value="GGDEF"/>
    <property type="match status" value="1"/>
</dbReference>
<dbReference type="PROSITE" id="PS50883">
    <property type="entry name" value="EAL"/>
    <property type="match status" value="1"/>
</dbReference>
<dbReference type="Gene3D" id="3.20.20.450">
    <property type="entry name" value="EAL domain"/>
    <property type="match status" value="1"/>
</dbReference>
<sequence length="692" mass="77690">MDENKPASILVVDDIAENLGILKTILSAKRYEVRPLSSGELAVRAALSEVPDLILLDIMMPGMNGYEVCARLKADPLTRDVPVIFISALHDAEDKVRAFAAGGVDYVSKPFQVDEVLARVATHLHLHALQQALRTQNQQLQEAATLFEVSGEGIVLTDADGVIRRVNSAFTNITGFTADEVIGQTPRLFKSGHHAPEFYQTLWRELLSNGYWEGEIWNRHKNRSIVPQWETITAIRDHDGKVTGYVSQWSNITRRQLTEKEIRDRGNYDALTGLANRSLLLERLEMALKDHRRNGRRLSLLCISLDRFKPVNEAMGYIRGDLLLQQVAARLAAEIRDIDTAARIGGDEFVLMIVDQADYEETERLACRLLEALSQPFTLEEARAEIGVSIGIGLFPDDGDGVEIVLRNAMIAMSRAKEHGGRQVRFFTEAMGRELLERHRLEVDLKQALERGELELYYQPIVDLGSGQPQGVECLLRWQHPEFGAISPDTFIPIAESSGLIQAIGTWVIETACRQLGDWQRRGWVLYASVNVSTRQIPDGVHPDWLSQLVSRLGLEPESLVLEITESLFASEIESVAAWLKAVRALGFKVYLDDFGTGYSSLSYLKNFPVDTVKIDRAFVRDMVEQERDRTLIRAIMAMCHELSLQVVAEGIENAVQRQLLSDLDCAYGQGYLFSRPLPATELEAFLSRHET</sequence>
<dbReference type="SUPFAM" id="SSF141868">
    <property type="entry name" value="EAL domain-like"/>
    <property type="match status" value="1"/>
</dbReference>
<proteinExistence type="predicted"/>
<dbReference type="CDD" id="cd01948">
    <property type="entry name" value="EAL"/>
    <property type="match status" value="1"/>
</dbReference>
<dbReference type="Proteomes" id="UP000002964">
    <property type="component" value="Unassembled WGS sequence"/>
</dbReference>
<organism evidence="6 7">
    <name type="scientific">Thiorhodovibrio frisius</name>
    <dbReference type="NCBI Taxonomy" id="631362"/>
    <lineage>
        <taxon>Bacteria</taxon>
        <taxon>Pseudomonadati</taxon>
        <taxon>Pseudomonadota</taxon>
        <taxon>Gammaproteobacteria</taxon>
        <taxon>Chromatiales</taxon>
        <taxon>Chromatiaceae</taxon>
        <taxon>Thiorhodovibrio</taxon>
    </lineage>
</organism>
<dbReference type="SMART" id="SM00267">
    <property type="entry name" value="GGDEF"/>
    <property type="match status" value="1"/>
</dbReference>
<feature type="domain" description="PAS" evidence="3">
    <location>
        <begin position="139"/>
        <end position="185"/>
    </location>
</feature>
<name>H8YYM8_9GAMM</name>
<dbReference type="Gene3D" id="3.30.70.270">
    <property type="match status" value="1"/>
</dbReference>
<dbReference type="eggNOG" id="COG5001">
    <property type="taxonomic scope" value="Bacteria"/>
</dbReference>
<dbReference type="OrthoDB" id="8553030at2"/>
<dbReference type="PANTHER" id="PTHR44757">
    <property type="entry name" value="DIGUANYLATE CYCLASE DGCP"/>
    <property type="match status" value="1"/>
</dbReference>
<dbReference type="STRING" id="631362.Thi970DRAFT_01226"/>
<dbReference type="Pfam" id="PF13426">
    <property type="entry name" value="PAS_9"/>
    <property type="match status" value="1"/>
</dbReference>
<keyword evidence="7" id="KW-1185">Reference proteome</keyword>
<evidence type="ECO:0000259" key="5">
    <source>
        <dbReference type="PROSITE" id="PS50887"/>
    </source>
</evidence>